<organism evidence="4 5">
    <name type="scientific">Alteromonas australica</name>
    <dbReference type="NCBI Taxonomy" id="589873"/>
    <lineage>
        <taxon>Bacteria</taxon>
        <taxon>Pseudomonadati</taxon>
        <taxon>Pseudomonadota</taxon>
        <taxon>Gammaproteobacteria</taxon>
        <taxon>Alteromonadales</taxon>
        <taxon>Alteromonadaceae</taxon>
        <taxon>Alteromonas/Salinimonas group</taxon>
        <taxon>Alteromonas</taxon>
    </lineage>
</organism>
<evidence type="ECO:0000259" key="3">
    <source>
        <dbReference type="Pfam" id="PF09250"/>
    </source>
</evidence>
<dbReference type="Proteomes" id="UP000263517">
    <property type="component" value="Unassembled WGS sequence"/>
</dbReference>
<dbReference type="AlphaFoldDB" id="A0A350NYR8"/>
<accession>A0A350NYR8</accession>
<protein>
    <recommendedName>
        <fullName evidence="6">DNA primase/polymerase bifunctional N-terminal domain-containing protein</fullName>
    </recommendedName>
</protein>
<gene>
    <name evidence="4" type="ORF">DCW74_00435</name>
</gene>
<dbReference type="Pfam" id="PF09250">
    <property type="entry name" value="Prim-Pol"/>
    <property type="match status" value="1"/>
</dbReference>
<evidence type="ECO:0008006" key="6">
    <source>
        <dbReference type="Google" id="ProtNLM"/>
    </source>
</evidence>
<evidence type="ECO:0000313" key="4">
    <source>
        <dbReference type="EMBL" id="HAW74185.1"/>
    </source>
</evidence>
<dbReference type="GO" id="GO:0016817">
    <property type="term" value="F:hydrolase activity, acting on acid anhydrides"/>
    <property type="evidence" value="ECO:0007669"/>
    <property type="project" value="InterPro"/>
</dbReference>
<evidence type="ECO:0000259" key="2">
    <source>
        <dbReference type="Pfam" id="PF08707"/>
    </source>
</evidence>
<dbReference type="Pfam" id="PF08707">
    <property type="entry name" value="PriCT_2"/>
    <property type="match status" value="1"/>
</dbReference>
<dbReference type="EMBL" id="DNAN01000017">
    <property type="protein sequence ID" value="HAW74185.1"/>
    <property type="molecule type" value="Genomic_DNA"/>
</dbReference>
<feature type="domain" description="DNA primase/polymerase bifunctional N-terminal" evidence="3">
    <location>
        <begin position="18"/>
        <end position="158"/>
    </location>
</feature>
<name>A0A350NYR8_9ALTE</name>
<sequence length="491" mass="56403">MTKMTSKLNAGEINLDLIPLDWPLTPVGKNKNPYIAGWQGKPFTIKEVKKELDSGIASAVGLISGPVYQKPYGLVWVDIDGPTVKDVITSESGLDFDTALPKTLTICSGREGRERKLYLVPKDHWPQFARNKYNWHAEGDGEKLEVLWKKHQGVLMGFHPDTDGYFTKDGEDFDFVNNLTVIPDWLLKAIAIKNKKQGKTVSTVSRMYGENFAINTEIGHDYTIKEVLRALWCYPESDVEDYEKWLTAGQVLHTIDDSLLEKWDEWSQQASNYEPGACQRKWRTFTKDGGRKAGTIFMEAAKHGFKHSQEHTTGPAPDQVIDRVDEILAELMQDSIDQDNKEQQARASNFTKPVTWPPQLPKGRKHSKLKAAPQNLIRDKLVCDMHKYFVFDESENKFFKYEHQQSGMWSKLTDNQMRKELSDRLDIMTTTSMLPEGYQLSLIDIMFAQLKAKLEFTEQWNQDNNLILFQNGVYDLDNSELGGFHREYYIN</sequence>
<reference evidence="4 5" key="1">
    <citation type="journal article" date="2018" name="Nat. Biotechnol.">
        <title>A standardized bacterial taxonomy based on genome phylogeny substantially revises the tree of life.</title>
        <authorList>
            <person name="Parks D.H."/>
            <person name="Chuvochina M."/>
            <person name="Waite D.W."/>
            <person name="Rinke C."/>
            <person name="Skarshewski A."/>
            <person name="Chaumeil P.A."/>
            <person name="Hugenholtz P."/>
        </authorList>
    </citation>
    <scope>NUCLEOTIDE SEQUENCE [LARGE SCALE GENOMIC DNA]</scope>
    <source>
        <strain evidence="4">UBA11978</strain>
    </source>
</reference>
<evidence type="ECO:0000256" key="1">
    <source>
        <dbReference type="SAM" id="MobiDB-lite"/>
    </source>
</evidence>
<feature type="non-terminal residue" evidence="4">
    <location>
        <position position="491"/>
    </location>
</feature>
<dbReference type="InterPro" id="IPR015330">
    <property type="entry name" value="DNA_primase/pol_bifunc_N"/>
</dbReference>
<feature type="domain" description="Primase C-terminal 2" evidence="2">
    <location>
        <begin position="228"/>
        <end position="300"/>
    </location>
</feature>
<proteinExistence type="predicted"/>
<evidence type="ECO:0000313" key="5">
    <source>
        <dbReference type="Proteomes" id="UP000263517"/>
    </source>
</evidence>
<feature type="region of interest" description="Disordered" evidence="1">
    <location>
        <begin position="339"/>
        <end position="369"/>
    </location>
</feature>
<dbReference type="InterPro" id="IPR014819">
    <property type="entry name" value="PriCT_2"/>
</dbReference>
<comment type="caution">
    <text evidence="4">The sequence shown here is derived from an EMBL/GenBank/DDBJ whole genome shotgun (WGS) entry which is preliminary data.</text>
</comment>